<evidence type="ECO:0000313" key="2">
    <source>
        <dbReference type="Proteomes" id="UP001372338"/>
    </source>
</evidence>
<dbReference type="Proteomes" id="UP001372338">
    <property type="component" value="Unassembled WGS sequence"/>
</dbReference>
<comment type="caution">
    <text evidence="1">The sequence shown here is derived from an EMBL/GenBank/DDBJ whole genome shotgun (WGS) entry which is preliminary data.</text>
</comment>
<name>A0AAN9IC47_CROPI</name>
<evidence type="ECO:0000313" key="1">
    <source>
        <dbReference type="EMBL" id="KAK7267506.1"/>
    </source>
</evidence>
<gene>
    <name evidence="1" type="ORF">RIF29_20181</name>
</gene>
<accession>A0AAN9IC47</accession>
<sequence>MNMEFSGDGDSRVSADNILFEEAFGVYDYVERKGLVIEEKSRFVLLFAMKKRGRVELASLVLSLDG</sequence>
<protein>
    <submittedName>
        <fullName evidence="1">Uncharacterized protein</fullName>
    </submittedName>
</protein>
<dbReference type="EMBL" id="JAYWIO010000004">
    <property type="protein sequence ID" value="KAK7267506.1"/>
    <property type="molecule type" value="Genomic_DNA"/>
</dbReference>
<proteinExistence type="predicted"/>
<dbReference type="AlphaFoldDB" id="A0AAN9IC47"/>
<organism evidence="1 2">
    <name type="scientific">Crotalaria pallida</name>
    <name type="common">Smooth rattlebox</name>
    <name type="synonym">Crotalaria striata</name>
    <dbReference type="NCBI Taxonomy" id="3830"/>
    <lineage>
        <taxon>Eukaryota</taxon>
        <taxon>Viridiplantae</taxon>
        <taxon>Streptophyta</taxon>
        <taxon>Embryophyta</taxon>
        <taxon>Tracheophyta</taxon>
        <taxon>Spermatophyta</taxon>
        <taxon>Magnoliopsida</taxon>
        <taxon>eudicotyledons</taxon>
        <taxon>Gunneridae</taxon>
        <taxon>Pentapetalae</taxon>
        <taxon>rosids</taxon>
        <taxon>fabids</taxon>
        <taxon>Fabales</taxon>
        <taxon>Fabaceae</taxon>
        <taxon>Papilionoideae</taxon>
        <taxon>50 kb inversion clade</taxon>
        <taxon>genistoids sensu lato</taxon>
        <taxon>core genistoids</taxon>
        <taxon>Crotalarieae</taxon>
        <taxon>Crotalaria</taxon>
    </lineage>
</organism>
<keyword evidence="2" id="KW-1185">Reference proteome</keyword>
<reference evidence="1 2" key="1">
    <citation type="submission" date="2024-01" db="EMBL/GenBank/DDBJ databases">
        <title>The genomes of 5 underutilized Papilionoideae crops provide insights into root nodulation and disease resistanc.</title>
        <authorList>
            <person name="Yuan L."/>
        </authorList>
    </citation>
    <scope>NUCLEOTIDE SEQUENCE [LARGE SCALE GENOMIC DNA]</scope>
    <source>
        <strain evidence="1">ZHUSHIDOU_FW_LH</strain>
        <tissue evidence="1">Leaf</tissue>
    </source>
</reference>